<name>A0A2G9UB29_TELCI</name>
<accession>A0A2G9UB29</accession>
<organism evidence="1 2">
    <name type="scientific">Teladorsagia circumcincta</name>
    <name type="common">Brown stomach worm</name>
    <name type="synonym">Ostertagia circumcincta</name>
    <dbReference type="NCBI Taxonomy" id="45464"/>
    <lineage>
        <taxon>Eukaryota</taxon>
        <taxon>Metazoa</taxon>
        <taxon>Ecdysozoa</taxon>
        <taxon>Nematoda</taxon>
        <taxon>Chromadorea</taxon>
        <taxon>Rhabditida</taxon>
        <taxon>Rhabditina</taxon>
        <taxon>Rhabditomorpha</taxon>
        <taxon>Strongyloidea</taxon>
        <taxon>Trichostrongylidae</taxon>
        <taxon>Teladorsagia</taxon>
    </lineage>
</organism>
<reference evidence="1 2" key="1">
    <citation type="submission" date="2015-09" db="EMBL/GenBank/DDBJ databases">
        <title>Draft genome of the parasitic nematode Teladorsagia circumcincta isolate WARC Sus (inbred).</title>
        <authorList>
            <person name="Mitreva M."/>
        </authorList>
    </citation>
    <scope>NUCLEOTIDE SEQUENCE [LARGE SCALE GENOMIC DNA]</scope>
    <source>
        <strain evidence="1 2">S</strain>
    </source>
</reference>
<proteinExistence type="predicted"/>
<dbReference type="Proteomes" id="UP000230423">
    <property type="component" value="Unassembled WGS sequence"/>
</dbReference>
<keyword evidence="2" id="KW-1185">Reference proteome</keyword>
<evidence type="ECO:0000313" key="2">
    <source>
        <dbReference type="Proteomes" id="UP000230423"/>
    </source>
</evidence>
<evidence type="ECO:0000313" key="1">
    <source>
        <dbReference type="EMBL" id="PIO67431.1"/>
    </source>
</evidence>
<dbReference type="AlphaFoldDB" id="A0A2G9UB29"/>
<dbReference type="EMBL" id="KZ347598">
    <property type="protein sequence ID" value="PIO67431.1"/>
    <property type="molecule type" value="Genomic_DNA"/>
</dbReference>
<gene>
    <name evidence="1" type="ORF">TELCIR_10818</name>
</gene>
<protein>
    <submittedName>
        <fullName evidence="1">Uncharacterized protein</fullName>
    </submittedName>
</protein>
<sequence>MVTLSQNASSPPFHDYSTAIDWSTISGQTYKDNFHDFPIDVGLYGYDTHVYSGKNIHSIRIGFTRRFATDVQTSGHARLVKSVFSRPHPVTCGDAVPHSYLEDADKVDNASVSTHGA</sequence>